<evidence type="ECO:0000259" key="9">
    <source>
        <dbReference type="PROSITE" id="PS51324"/>
    </source>
</evidence>
<evidence type="ECO:0000313" key="10">
    <source>
        <dbReference type="EMBL" id="KAH8989813.1"/>
    </source>
</evidence>
<dbReference type="GO" id="GO:0005758">
    <property type="term" value="C:mitochondrial intermembrane space"/>
    <property type="evidence" value="ECO:0007669"/>
    <property type="project" value="UniProtKB-SubCell"/>
</dbReference>
<comment type="catalytic activity">
    <reaction evidence="8">
        <text>2 R'C(R)SH + O2 = R'C(R)S-S(R)CR' + H2O2</text>
        <dbReference type="Rhea" id="RHEA:17357"/>
        <dbReference type="ChEBI" id="CHEBI:15379"/>
        <dbReference type="ChEBI" id="CHEBI:16240"/>
        <dbReference type="ChEBI" id="CHEBI:16520"/>
        <dbReference type="ChEBI" id="CHEBI:17412"/>
        <dbReference type="EC" id="1.8.3.2"/>
    </reaction>
</comment>
<dbReference type="FunFam" id="1.20.120.310:FF:000003">
    <property type="entry name" value="Sulfhydryl oxidase"/>
    <property type="match status" value="1"/>
</dbReference>
<proteinExistence type="predicted"/>
<keyword evidence="4 8" id="KW-0274">FAD</keyword>
<dbReference type="GO" id="GO:0016971">
    <property type="term" value="F:flavin-dependent sulfhydryl oxidase activity"/>
    <property type="evidence" value="ECO:0007669"/>
    <property type="project" value="InterPro"/>
</dbReference>
<protein>
    <recommendedName>
        <fullName evidence="8">Sulfhydryl oxidase</fullName>
        <ecNumber evidence="8">1.8.3.2</ecNumber>
    </recommendedName>
</protein>
<dbReference type="InterPro" id="IPR039799">
    <property type="entry name" value="ALR/ERV"/>
</dbReference>
<accession>A0AAD4QCZ8</accession>
<dbReference type="EC" id="1.8.3.2" evidence="8"/>
<evidence type="ECO:0000256" key="2">
    <source>
        <dbReference type="ARBA" id="ARBA00004569"/>
    </source>
</evidence>
<keyword evidence="11" id="KW-1185">Reference proteome</keyword>
<dbReference type="AlphaFoldDB" id="A0AAD4QCZ8"/>
<dbReference type="EMBL" id="JAKELL010000034">
    <property type="protein sequence ID" value="KAH8989813.1"/>
    <property type="molecule type" value="Genomic_DNA"/>
</dbReference>
<comment type="caution">
    <text evidence="10">The sequence shown here is derived from an EMBL/GenBank/DDBJ whole genome shotgun (WGS) entry which is preliminary data.</text>
</comment>
<evidence type="ECO:0000256" key="6">
    <source>
        <dbReference type="ARBA" id="ARBA00023128"/>
    </source>
</evidence>
<dbReference type="Pfam" id="PF04777">
    <property type="entry name" value="Evr1_Alr"/>
    <property type="match status" value="1"/>
</dbReference>
<evidence type="ECO:0000256" key="4">
    <source>
        <dbReference type="ARBA" id="ARBA00022827"/>
    </source>
</evidence>
<dbReference type="PANTHER" id="PTHR12645:SF0">
    <property type="entry name" value="FAD-LINKED SULFHYDRYL OXIDASE ALR"/>
    <property type="match status" value="1"/>
</dbReference>
<dbReference type="Proteomes" id="UP001201163">
    <property type="component" value="Unassembled WGS sequence"/>
</dbReference>
<sequence>MTGTLCQTLGSLNKRPRTLAVPSTDRDSEFCCATPYSMSSFVRDDRSRVHTNVGGSLTISSSSTLPPGMVLGPDGKPCKICTSFRNWKPPSSKKATKDSSPPSPATAIATATASAAFAVHDDAVALLRRAHCPPDSEALGRATWTFLHTTAAYYPERPSPTQRAHMLQLLHALPTLYPCGHCADDLGERIRSHPPEVGSRAALGAWLCATHNEVNALLGKPTFDCARVDERWKDGPKDGSCD</sequence>
<keyword evidence="5 8" id="KW-0560">Oxidoreductase</keyword>
<evidence type="ECO:0000256" key="1">
    <source>
        <dbReference type="ARBA" id="ARBA00001974"/>
    </source>
</evidence>
<reference evidence="10" key="1">
    <citation type="submission" date="2022-01" db="EMBL/GenBank/DDBJ databases">
        <title>Comparative genomics reveals a dynamic genome evolution in the ectomycorrhizal milk-cap (Lactarius) mushrooms.</title>
        <authorList>
            <consortium name="DOE Joint Genome Institute"/>
            <person name="Lebreton A."/>
            <person name="Tang N."/>
            <person name="Kuo A."/>
            <person name="LaButti K."/>
            <person name="Drula E."/>
            <person name="Barry K."/>
            <person name="Clum A."/>
            <person name="Lipzen A."/>
            <person name="Mousain D."/>
            <person name="Ng V."/>
            <person name="Wang R."/>
            <person name="Wang X."/>
            <person name="Dai Y."/>
            <person name="Henrissat B."/>
            <person name="Grigoriev I.V."/>
            <person name="Guerin-Laguette A."/>
            <person name="Yu F."/>
            <person name="Martin F.M."/>
        </authorList>
    </citation>
    <scope>NUCLEOTIDE SEQUENCE</scope>
    <source>
        <strain evidence="10">QP</strain>
    </source>
</reference>
<evidence type="ECO:0000256" key="7">
    <source>
        <dbReference type="ARBA" id="ARBA00023157"/>
    </source>
</evidence>
<dbReference type="SUPFAM" id="SSF69000">
    <property type="entry name" value="FAD-dependent thiol oxidase"/>
    <property type="match status" value="1"/>
</dbReference>
<name>A0AAD4QCZ8_9AGAM</name>
<evidence type="ECO:0000313" key="11">
    <source>
        <dbReference type="Proteomes" id="UP001201163"/>
    </source>
</evidence>
<feature type="domain" description="ERV/ALR sulfhydryl oxidase" evidence="9">
    <location>
        <begin position="132"/>
        <end position="232"/>
    </location>
</feature>
<dbReference type="GO" id="GO:0050660">
    <property type="term" value="F:flavin adenine dinucleotide binding"/>
    <property type="evidence" value="ECO:0007669"/>
    <property type="project" value="TreeGrafter"/>
</dbReference>
<evidence type="ECO:0000256" key="3">
    <source>
        <dbReference type="ARBA" id="ARBA00022630"/>
    </source>
</evidence>
<evidence type="ECO:0000256" key="5">
    <source>
        <dbReference type="ARBA" id="ARBA00023002"/>
    </source>
</evidence>
<dbReference type="InterPro" id="IPR036774">
    <property type="entry name" value="ERV/ALR_sulphydryl_oxid_sf"/>
</dbReference>
<comment type="subcellular location">
    <subcellularLocation>
        <location evidence="2">Mitochondrion intermembrane space</location>
    </subcellularLocation>
</comment>
<evidence type="ECO:0000256" key="8">
    <source>
        <dbReference type="RuleBase" id="RU371123"/>
    </source>
</evidence>
<dbReference type="PANTHER" id="PTHR12645">
    <property type="entry name" value="ALR/ERV"/>
    <property type="match status" value="1"/>
</dbReference>
<dbReference type="InterPro" id="IPR017905">
    <property type="entry name" value="ERV/ALR_sulphydryl_oxidase"/>
</dbReference>
<keyword evidence="3 8" id="KW-0285">Flavoprotein</keyword>
<comment type="cofactor">
    <cofactor evidence="1 8">
        <name>FAD</name>
        <dbReference type="ChEBI" id="CHEBI:57692"/>
    </cofactor>
</comment>
<gene>
    <name evidence="10" type="ORF">EDB92DRAFT_2054210</name>
</gene>
<organism evidence="10 11">
    <name type="scientific">Lactarius akahatsu</name>
    <dbReference type="NCBI Taxonomy" id="416441"/>
    <lineage>
        <taxon>Eukaryota</taxon>
        <taxon>Fungi</taxon>
        <taxon>Dikarya</taxon>
        <taxon>Basidiomycota</taxon>
        <taxon>Agaricomycotina</taxon>
        <taxon>Agaricomycetes</taxon>
        <taxon>Russulales</taxon>
        <taxon>Russulaceae</taxon>
        <taxon>Lactarius</taxon>
    </lineage>
</organism>
<dbReference type="Gene3D" id="1.20.120.310">
    <property type="entry name" value="ERV/ALR sulfhydryl oxidase domain"/>
    <property type="match status" value="1"/>
</dbReference>
<keyword evidence="6" id="KW-0496">Mitochondrion</keyword>
<keyword evidence="7" id="KW-1015">Disulfide bond</keyword>
<dbReference type="PROSITE" id="PS51324">
    <property type="entry name" value="ERV_ALR"/>
    <property type="match status" value="1"/>
</dbReference>